<organism evidence="3">
    <name type="scientific">Schistosoma curassoni</name>
    <dbReference type="NCBI Taxonomy" id="6186"/>
    <lineage>
        <taxon>Eukaryota</taxon>
        <taxon>Metazoa</taxon>
        <taxon>Spiralia</taxon>
        <taxon>Lophotrochozoa</taxon>
        <taxon>Platyhelminthes</taxon>
        <taxon>Trematoda</taxon>
        <taxon>Digenea</taxon>
        <taxon>Strigeidida</taxon>
        <taxon>Schistosomatoidea</taxon>
        <taxon>Schistosomatidae</taxon>
        <taxon>Schistosoma</taxon>
    </lineage>
</organism>
<protein>
    <submittedName>
        <fullName evidence="1 3">Uncharacterized protein</fullName>
    </submittedName>
</protein>
<dbReference type="EMBL" id="UZAK01032651">
    <property type="protein sequence ID" value="VDP29777.1"/>
    <property type="molecule type" value="Genomic_DNA"/>
</dbReference>
<evidence type="ECO:0000313" key="2">
    <source>
        <dbReference type="Proteomes" id="UP000279833"/>
    </source>
</evidence>
<proteinExistence type="predicted"/>
<dbReference type="WBParaSite" id="SCUD_0000822301-mRNA-1">
    <property type="protein sequence ID" value="SCUD_0000822301-mRNA-1"/>
    <property type="gene ID" value="SCUD_0000822301"/>
</dbReference>
<keyword evidence="2" id="KW-1185">Reference proteome</keyword>
<reference evidence="1 2" key="2">
    <citation type="submission" date="2018-11" db="EMBL/GenBank/DDBJ databases">
        <authorList>
            <consortium name="Pathogen Informatics"/>
        </authorList>
    </citation>
    <scope>NUCLEOTIDE SEQUENCE [LARGE SCALE GENOMIC DNA]</scope>
    <source>
        <strain evidence="1">Dakar</strain>
        <strain evidence="2">Dakar, Senegal</strain>
    </source>
</reference>
<dbReference type="AlphaFoldDB" id="A0A183JZR5"/>
<evidence type="ECO:0000313" key="3">
    <source>
        <dbReference type="WBParaSite" id="SCUD_0000822301-mRNA-1"/>
    </source>
</evidence>
<reference evidence="3" key="1">
    <citation type="submission" date="2016-06" db="UniProtKB">
        <authorList>
            <consortium name="WormBaseParasite"/>
        </authorList>
    </citation>
    <scope>IDENTIFICATION</scope>
</reference>
<accession>A0A183JZR5</accession>
<name>A0A183JZR5_9TREM</name>
<gene>
    <name evidence="1" type="ORF">SCUD_LOCUS8223</name>
</gene>
<dbReference type="Proteomes" id="UP000279833">
    <property type="component" value="Unassembled WGS sequence"/>
</dbReference>
<sequence>MIYLSFIMPFGIRTYSKHPSYRGDVQKYSVGNPRKLSSITTESDFIMLLDMSWIRLFEWLPLSRTEEFIHTKKILRIRTQCPIYMSLLKVNETENM</sequence>
<evidence type="ECO:0000313" key="1">
    <source>
        <dbReference type="EMBL" id="VDP29777.1"/>
    </source>
</evidence>